<dbReference type="SUPFAM" id="SSF52540">
    <property type="entry name" value="P-loop containing nucleoside triphosphate hydrolases"/>
    <property type="match status" value="1"/>
</dbReference>
<dbReference type="GO" id="GO:0043531">
    <property type="term" value="F:ADP binding"/>
    <property type="evidence" value="ECO:0007669"/>
    <property type="project" value="InterPro"/>
</dbReference>
<dbReference type="EMBL" id="AMZH03006681">
    <property type="protein sequence ID" value="RRT63209.1"/>
    <property type="molecule type" value="Genomic_DNA"/>
</dbReference>
<dbReference type="Pfam" id="PF00931">
    <property type="entry name" value="NB-ARC"/>
    <property type="match status" value="2"/>
</dbReference>
<dbReference type="PANTHER" id="PTHR36766:SF40">
    <property type="entry name" value="DISEASE RESISTANCE PROTEIN RGA3"/>
    <property type="match status" value="1"/>
</dbReference>
<organism evidence="2 3">
    <name type="scientific">Ensete ventricosum</name>
    <name type="common">Abyssinian banana</name>
    <name type="synonym">Musa ensete</name>
    <dbReference type="NCBI Taxonomy" id="4639"/>
    <lineage>
        <taxon>Eukaryota</taxon>
        <taxon>Viridiplantae</taxon>
        <taxon>Streptophyta</taxon>
        <taxon>Embryophyta</taxon>
        <taxon>Tracheophyta</taxon>
        <taxon>Spermatophyta</taxon>
        <taxon>Magnoliopsida</taxon>
        <taxon>Liliopsida</taxon>
        <taxon>Zingiberales</taxon>
        <taxon>Musaceae</taxon>
        <taxon>Ensete</taxon>
    </lineage>
</organism>
<dbReference type="AlphaFoldDB" id="A0A426ZGV2"/>
<dbReference type="InterPro" id="IPR002182">
    <property type="entry name" value="NB-ARC"/>
</dbReference>
<evidence type="ECO:0000313" key="3">
    <source>
        <dbReference type="Proteomes" id="UP000287651"/>
    </source>
</evidence>
<evidence type="ECO:0000259" key="1">
    <source>
        <dbReference type="Pfam" id="PF00931"/>
    </source>
</evidence>
<sequence>MGGLGKSRLANQIYNCREVGQHFATRGWILVSKDRRTFELLKDLMESPMQVEKRDTGDMHEEALKAKCTNRRTRVMVTASSLDVAKSGDPLSTAHELKGLSPAESWELFIKTVFPSQHDDEACPDELEETG</sequence>
<protein>
    <recommendedName>
        <fullName evidence="1">NB-ARC domain-containing protein</fullName>
    </recommendedName>
</protein>
<name>A0A426ZGV2_ENSVE</name>
<reference evidence="2 3" key="1">
    <citation type="journal article" date="2014" name="Agronomy (Basel)">
        <title>A Draft Genome Sequence for Ensete ventricosum, the Drought-Tolerant Tree Against Hunger.</title>
        <authorList>
            <person name="Harrison J."/>
            <person name="Moore K.A."/>
            <person name="Paszkiewicz K."/>
            <person name="Jones T."/>
            <person name="Grant M."/>
            <person name="Ambacheew D."/>
            <person name="Muzemil S."/>
            <person name="Studholme D.J."/>
        </authorList>
    </citation>
    <scope>NUCLEOTIDE SEQUENCE [LARGE SCALE GENOMIC DNA]</scope>
</reference>
<dbReference type="PANTHER" id="PTHR36766">
    <property type="entry name" value="PLANT BROAD-SPECTRUM MILDEW RESISTANCE PROTEIN RPW8"/>
    <property type="match status" value="1"/>
</dbReference>
<feature type="domain" description="NB-ARC" evidence="1">
    <location>
        <begin position="68"/>
        <end position="117"/>
    </location>
</feature>
<proteinExistence type="predicted"/>
<comment type="caution">
    <text evidence="2">The sequence shown here is derived from an EMBL/GenBank/DDBJ whole genome shotgun (WGS) entry which is preliminary data.</text>
</comment>
<dbReference type="Proteomes" id="UP000287651">
    <property type="component" value="Unassembled WGS sequence"/>
</dbReference>
<accession>A0A426ZGV2</accession>
<dbReference type="InterPro" id="IPR027417">
    <property type="entry name" value="P-loop_NTPase"/>
</dbReference>
<dbReference type="Gene3D" id="3.40.50.300">
    <property type="entry name" value="P-loop containing nucleotide triphosphate hydrolases"/>
    <property type="match status" value="1"/>
</dbReference>
<gene>
    <name evidence="2" type="ORF">B296_00021949</name>
</gene>
<feature type="domain" description="NB-ARC" evidence="1">
    <location>
        <begin position="1"/>
        <end position="66"/>
    </location>
</feature>
<evidence type="ECO:0000313" key="2">
    <source>
        <dbReference type="EMBL" id="RRT63209.1"/>
    </source>
</evidence>